<dbReference type="InterPro" id="IPR050204">
    <property type="entry name" value="AraC_XylS_family_regulators"/>
</dbReference>
<dbReference type="Pfam" id="PF20240">
    <property type="entry name" value="DUF6597"/>
    <property type="match status" value="1"/>
</dbReference>
<dbReference type="PANTHER" id="PTHR46796">
    <property type="entry name" value="HTH-TYPE TRANSCRIPTIONAL ACTIVATOR RHAS-RELATED"/>
    <property type="match status" value="1"/>
</dbReference>
<evidence type="ECO:0000313" key="5">
    <source>
        <dbReference type="EMBL" id="GAA4891211.1"/>
    </source>
</evidence>
<dbReference type="SMART" id="SM00342">
    <property type="entry name" value="HTH_ARAC"/>
    <property type="match status" value="1"/>
</dbReference>
<dbReference type="PROSITE" id="PS01124">
    <property type="entry name" value="HTH_ARAC_FAMILY_2"/>
    <property type="match status" value="1"/>
</dbReference>
<comment type="caution">
    <text evidence="5">The sequence shown here is derived from an EMBL/GenBank/DDBJ whole genome shotgun (WGS) entry which is preliminary data.</text>
</comment>
<evidence type="ECO:0000256" key="3">
    <source>
        <dbReference type="ARBA" id="ARBA00023163"/>
    </source>
</evidence>
<accession>A0ABP9F141</accession>
<reference evidence="6" key="1">
    <citation type="journal article" date="2019" name="Int. J. Syst. Evol. Microbiol.">
        <title>The Global Catalogue of Microorganisms (GCM) 10K type strain sequencing project: providing services to taxonomists for standard genome sequencing and annotation.</title>
        <authorList>
            <consortium name="The Broad Institute Genomics Platform"/>
            <consortium name="The Broad Institute Genome Sequencing Center for Infectious Disease"/>
            <person name="Wu L."/>
            <person name="Ma J."/>
        </authorList>
    </citation>
    <scope>NUCLEOTIDE SEQUENCE [LARGE SCALE GENOMIC DNA]</scope>
    <source>
        <strain evidence="6">JCM 17983</strain>
    </source>
</reference>
<dbReference type="SUPFAM" id="SSF46689">
    <property type="entry name" value="Homeodomain-like"/>
    <property type="match status" value="1"/>
</dbReference>
<sequence length="277" mass="29616">MPERDPRELGGHWRTAQTIAVHEPDADLAPWVERLWTASWEYAEPYRQKIVPLPQVHVSVIDAGGGRAEGGAKVTSAASDAAGVTFAPHPRVVGPRSRHMVRVLAGRGSVVGAAFRPGVFRVVAGRPVAELVDCELDVPDVPGLAGAPPFAGDLAAWLRAHLPAGGPPRAAREAAELVAHVAADPTIARVDRLAAAAGTSMRTLQRLFAEHVGPGPKWVIRRYRLQEVVGRLEAGGGVDWADLAATLGYADQAHLSRDFADLFGEPPTWYARRYPAT</sequence>
<evidence type="ECO:0000256" key="1">
    <source>
        <dbReference type="ARBA" id="ARBA00023015"/>
    </source>
</evidence>
<protein>
    <submittedName>
        <fullName evidence="5">Helix-turn-helix domain-containing protein</fullName>
    </submittedName>
</protein>
<dbReference type="InterPro" id="IPR018060">
    <property type="entry name" value="HTH_AraC"/>
</dbReference>
<dbReference type="InterPro" id="IPR046532">
    <property type="entry name" value="DUF6597"/>
</dbReference>
<name>A0ABP9F141_9PSEU</name>
<evidence type="ECO:0000313" key="6">
    <source>
        <dbReference type="Proteomes" id="UP001500457"/>
    </source>
</evidence>
<organism evidence="5 6">
    <name type="scientific">Actinomycetospora straminea</name>
    <dbReference type="NCBI Taxonomy" id="663607"/>
    <lineage>
        <taxon>Bacteria</taxon>
        <taxon>Bacillati</taxon>
        <taxon>Actinomycetota</taxon>
        <taxon>Actinomycetes</taxon>
        <taxon>Pseudonocardiales</taxon>
        <taxon>Pseudonocardiaceae</taxon>
        <taxon>Actinomycetospora</taxon>
    </lineage>
</organism>
<keyword evidence="6" id="KW-1185">Reference proteome</keyword>
<dbReference type="InterPro" id="IPR009057">
    <property type="entry name" value="Homeodomain-like_sf"/>
</dbReference>
<keyword evidence="1" id="KW-0805">Transcription regulation</keyword>
<keyword evidence="3" id="KW-0804">Transcription</keyword>
<evidence type="ECO:0000256" key="2">
    <source>
        <dbReference type="ARBA" id="ARBA00023125"/>
    </source>
</evidence>
<dbReference type="Pfam" id="PF12833">
    <property type="entry name" value="HTH_18"/>
    <property type="match status" value="1"/>
</dbReference>
<gene>
    <name evidence="5" type="ORF">GCM10023203_50990</name>
</gene>
<dbReference type="Gene3D" id="1.10.10.60">
    <property type="entry name" value="Homeodomain-like"/>
    <property type="match status" value="1"/>
</dbReference>
<dbReference type="EMBL" id="BAABHQ010000020">
    <property type="protein sequence ID" value="GAA4891211.1"/>
    <property type="molecule type" value="Genomic_DNA"/>
</dbReference>
<dbReference type="Proteomes" id="UP001500457">
    <property type="component" value="Unassembled WGS sequence"/>
</dbReference>
<evidence type="ECO:0000259" key="4">
    <source>
        <dbReference type="PROSITE" id="PS01124"/>
    </source>
</evidence>
<proteinExistence type="predicted"/>
<feature type="domain" description="HTH araC/xylS-type" evidence="4">
    <location>
        <begin position="172"/>
        <end position="273"/>
    </location>
</feature>
<keyword evidence="2" id="KW-0238">DNA-binding</keyword>
<dbReference type="RefSeq" id="WP_274231423.1">
    <property type="nucleotide sequence ID" value="NZ_BAABHQ010000020.1"/>
</dbReference>